<gene>
    <name evidence="1" type="ORF">DERYTH_LOCUS23537</name>
</gene>
<name>A0A9N9K0Z6_9GLOM</name>
<feature type="non-terminal residue" evidence="1">
    <location>
        <position position="41"/>
    </location>
</feature>
<keyword evidence="2" id="KW-1185">Reference proteome</keyword>
<protein>
    <submittedName>
        <fullName evidence="1">14584_t:CDS:1</fullName>
    </submittedName>
</protein>
<feature type="non-terminal residue" evidence="1">
    <location>
        <position position="1"/>
    </location>
</feature>
<reference evidence="1" key="1">
    <citation type="submission" date="2021-06" db="EMBL/GenBank/DDBJ databases">
        <authorList>
            <person name="Kallberg Y."/>
            <person name="Tangrot J."/>
            <person name="Rosling A."/>
        </authorList>
    </citation>
    <scope>NUCLEOTIDE SEQUENCE</scope>
    <source>
        <strain evidence="1">MA453B</strain>
    </source>
</reference>
<evidence type="ECO:0000313" key="2">
    <source>
        <dbReference type="Proteomes" id="UP000789405"/>
    </source>
</evidence>
<dbReference type="Proteomes" id="UP000789405">
    <property type="component" value="Unassembled WGS sequence"/>
</dbReference>
<dbReference type="AlphaFoldDB" id="A0A9N9K0Z6"/>
<evidence type="ECO:0000313" key="1">
    <source>
        <dbReference type="EMBL" id="CAG8801813.1"/>
    </source>
</evidence>
<organism evidence="1 2">
    <name type="scientific">Dentiscutata erythropus</name>
    <dbReference type="NCBI Taxonomy" id="1348616"/>
    <lineage>
        <taxon>Eukaryota</taxon>
        <taxon>Fungi</taxon>
        <taxon>Fungi incertae sedis</taxon>
        <taxon>Mucoromycota</taxon>
        <taxon>Glomeromycotina</taxon>
        <taxon>Glomeromycetes</taxon>
        <taxon>Diversisporales</taxon>
        <taxon>Gigasporaceae</taxon>
        <taxon>Dentiscutata</taxon>
    </lineage>
</organism>
<accession>A0A9N9K0Z6</accession>
<comment type="caution">
    <text evidence="1">The sequence shown here is derived from an EMBL/GenBank/DDBJ whole genome shotgun (WGS) entry which is preliminary data.</text>
</comment>
<dbReference type="EMBL" id="CAJVPY010036269">
    <property type="protein sequence ID" value="CAG8801813.1"/>
    <property type="molecule type" value="Genomic_DNA"/>
</dbReference>
<sequence length="41" mass="4771">HLFATSRQLSKTSCQDYFVYPKNLPEVSDSLFQSCIDIFQN</sequence>
<proteinExistence type="predicted"/>